<evidence type="ECO:0000256" key="7">
    <source>
        <dbReference type="SAM" id="MobiDB-lite"/>
    </source>
</evidence>
<comment type="similarity">
    <text evidence="6">Belongs to the AcsB/BcsB family.</text>
</comment>
<evidence type="ECO:0000256" key="2">
    <source>
        <dbReference type="ARBA" id="ARBA00022475"/>
    </source>
</evidence>
<comment type="subcellular location">
    <subcellularLocation>
        <location evidence="6">Cell inner membrane</location>
    </subcellularLocation>
    <subcellularLocation>
        <location evidence="1">Cell membrane</location>
        <topology evidence="1">Single-pass membrane protein</topology>
    </subcellularLocation>
</comment>
<dbReference type="GO" id="GO:0030244">
    <property type="term" value="P:cellulose biosynthetic process"/>
    <property type="evidence" value="ECO:0007669"/>
    <property type="project" value="UniProtKB-KW"/>
</dbReference>
<name>A0A679IPM4_9HYPH</name>
<dbReference type="GO" id="GO:0006011">
    <property type="term" value="P:UDP-alpha-D-glucose metabolic process"/>
    <property type="evidence" value="ECO:0007669"/>
    <property type="project" value="InterPro"/>
</dbReference>
<dbReference type="InterPro" id="IPR018513">
    <property type="entry name" value="Cell_synthase_bac"/>
</dbReference>
<feature type="transmembrane region" description="Helical" evidence="6">
    <location>
        <begin position="817"/>
        <end position="838"/>
    </location>
</feature>
<gene>
    <name evidence="8" type="ORF">MBUL_00716</name>
</gene>
<keyword evidence="3 6" id="KW-0812">Transmembrane</keyword>
<keyword evidence="2 6" id="KW-1003">Cell membrane</keyword>
<comment type="subunit">
    <text evidence="6">Tightly associated with the cellulose synthase catalytic subunit.</text>
</comment>
<dbReference type="EMBL" id="LR743504">
    <property type="protein sequence ID" value="CAA2100530.1"/>
    <property type="molecule type" value="Genomic_DNA"/>
</dbReference>
<feature type="signal peptide" evidence="6">
    <location>
        <begin position="1"/>
        <end position="24"/>
    </location>
</feature>
<protein>
    <recommendedName>
        <fullName evidence="6">Cyclic di-GMP-binding protein</fullName>
    </recommendedName>
    <alternativeName>
        <fullName evidence="6">Cellulose synthase regulatory subunit</fullName>
    </alternativeName>
</protein>
<evidence type="ECO:0000256" key="5">
    <source>
        <dbReference type="ARBA" id="ARBA00023136"/>
    </source>
</evidence>
<comment type="pathway">
    <text evidence="6">Glycan metabolism; bacterial cellulose biosynthesis.</text>
</comment>
<evidence type="ECO:0000256" key="6">
    <source>
        <dbReference type="RuleBase" id="RU365021"/>
    </source>
</evidence>
<proteinExistence type="inferred from homology"/>
<dbReference type="GO" id="GO:0005886">
    <property type="term" value="C:plasma membrane"/>
    <property type="evidence" value="ECO:0007669"/>
    <property type="project" value="UniProtKB-SubCell"/>
</dbReference>
<feature type="region of interest" description="Disordered" evidence="7">
    <location>
        <begin position="23"/>
        <end position="73"/>
    </location>
</feature>
<sequence>MPSVRILACLAALGLVVSTPESRAQSFLGSGPTERFSVPPVGDAMRRPDAPPPPPPRASPPPEEARRDTPAARIAPARRLAATTDGFRMEGEEATLRFPVYLTEAQTRGRPRLRISYLSAISVAPEASELTVSVNGAVVGRTSIQAPGAVKVVEFEIPEGSLKLGYNSVSLQASQRHRVDCSLNATYELWTQIDPSRSGLVIAPVAAASLELKDLPALEPDDSGALPVRVVANDKPNLPRLERMIHAVEAVGLIGRIARPVVEFGPPMSGRAGLNLIVGTAAELREMPDLESIGATGGPRLVVLPPRADRAPTLVVSGTSYAEIEEAIAALARGGEVYGTPTGLKAASLARGTVLEGDERVSLQSLGVSTREFSGRLLRTAFDVYLPADFLPADYGKVMLNLAGAYASGLTSDARILVDLNGSNAASVPLAQTRGEVFENNTIPLPLARWRPGLNRVAIMAQVPAPADETCGLNATDSKRERFLILDRASLSIPTLARAARIPDLAATTSGALAFVKSERRPRLVLPTLDKDTVAAAATLAARLAGAAGRMIDFELAGDLQGGSSGPTLVVGPVRSLSPTTLSGLGLDPDQIKSIWQARAETARAPGQSGSVPAPTLDRLRRNLPPRCSLPELILRPAPVSAPPVAPTGETRRAPQARLSDGDLVTKWDETLRARHPLLEAADGVVERAGALVNSLVGDPRALFSAAPSTPATVTVPTGASLLMAQGFPSKAAVQSGFDGSVTVVTAPNALLLKASTACLVDPEVWSRIDGRFAFLDASDGSLETVGARNVDLIETKTRSLSNIRLVTAGWLSMNPAIYVALTLGLALLLGLTTTSLVRNIGRKNG</sequence>
<dbReference type="PANTHER" id="PTHR39083">
    <property type="entry name" value="CYCLIC DI-GMP-BINDING PROTEIN"/>
    <property type="match status" value="1"/>
</dbReference>
<feature type="chain" id="PRO_5025715433" description="Cyclic di-GMP-binding protein" evidence="6">
    <location>
        <begin position="25"/>
        <end position="846"/>
    </location>
</feature>
<keyword evidence="6" id="KW-0997">Cell inner membrane</keyword>
<accession>A0A679IPM4</accession>
<evidence type="ECO:0000313" key="8">
    <source>
        <dbReference type="EMBL" id="CAA2100530.1"/>
    </source>
</evidence>
<dbReference type="AlphaFoldDB" id="A0A679IPM4"/>
<evidence type="ECO:0000256" key="4">
    <source>
        <dbReference type="ARBA" id="ARBA00022989"/>
    </source>
</evidence>
<keyword evidence="6" id="KW-0135">Cellulose biosynthesis</keyword>
<dbReference type="UniPathway" id="UPA00694"/>
<dbReference type="PANTHER" id="PTHR39083:SF1">
    <property type="entry name" value="CYCLIC DI-GMP-BINDING PROTEIN"/>
    <property type="match status" value="1"/>
</dbReference>
<reference evidence="8" key="1">
    <citation type="submission" date="2019-12" db="EMBL/GenBank/DDBJ databases">
        <authorList>
            <person name="Cremers G."/>
        </authorList>
    </citation>
    <scope>NUCLEOTIDE SEQUENCE</scope>
    <source>
        <strain evidence="8">Mbul1</strain>
    </source>
</reference>
<dbReference type="Gene3D" id="2.60.120.260">
    <property type="entry name" value="Galactose-binding domain-like"/>
    <property type="match status" value="2"/>
</dbReference>
<dbReference type="Pfam" id="PF03170">
    <property type="entry name" value="BcsB"/>
    <property type="match status" value="1"/>
</dbReference>
<keyword evidence="5 6" id="KW-0472">Membrane</keyword>
<keyword evidence="6" id="KW-0732">Signal</keyword>
<feature type="region of interest" description="Disordered" evidence="7">
    <location>
        <begin position="602"/>
        <end position="623"/>
    </location>
</feature>
<comment type="function">
    <text evidence="6">Binds the cellulose synthase activator, bis-(3'-5') cyclic diguanylic acid (c-di-GMP).</text>
</comment>
<evidence type="ECO:0000256" key="1">
    <source>
        <dbReference type="ARBA" id="ARBA00004162"/>
    </source>
</evidence>
<evidence type="ECO:0000256" key="3">
    <source>
        <dbReference type="ARBA" id="ARBA00022692"/>
    </source>
</evidence>
<keyword evidence="4 6" id="KW-1133">Transmembrane helix</keyword>
<organism evidence="8">
    <name type="scientific">Methylobacterium bullatum</name>
    <dbReference type="NCBI Taxonomy" id="570505"/>
    <lineage>
        <taxon>Bacteria</taxon>
        <taxon>Pseudomonadati</taxon>
        <taxon>Pseudomonadota</taxon>
        <taxon>Alphaproteobacteria</taxon>
        <taxon>Hyphomicrobiales</taxon>
        <taxon>Methylobacteriaceae</taxon>
        <taxon>Methylobacterium</taxon>
    </lineage>
</organism>
<feature type="compositionally biased region" description="Pro residues" evidence="7">
    <location>
        <begin position="50"/>
        <end position="62"/>
    </location>
</feature>
<keyword evidence="6" id="KW-0973">c-di-GMP</keyword>